<gene>
    <name evidence="6" type="ORF">JEQ17_31850</name>
</gene>
<evidence type="ECO:0000256" key="1">
    <source>
        <dbReference type="ARBA" id="ARBA00008853"/>
    </source>
</evidence>
<evidence type="ECO:0000256" key="3">
    <source>
        <dbReference type="PIRSR" id="PIRSR605511-2"/>
    </source>
</evidence>
<dbReference type="GO" id="GO:0019853">
    <property type="term" value="P:L-ascorbic acid biosynthetic process"/>
    <property type="evidence" value="ECO:0007669"/>
    <property type="project" value="TreeGrafter"/>
</dbReference>
<feature type="binding site" evidence="3">
    <location>
        <position position="17"/>
    </location>
    <ligand>
        <name>a divalent metal cation</name>
        <dbReference type="ChEBI" id="CHEBI:60240"/>
    </ligand>
</feature>
<feature type="active site" description="Proton donor/acceptor" evidence="2">
    <location>
        <position position="224"/>
    </location>
</feature>
<evidence type="ECO:0000313" key="6">
    <source>
        <dbReference type="EMBL" id="QQM43530.1"/>
    </source>
</evidence>
<dbReference type="PRINTS" id="PR01790">
    <property type="entry name" value="SMP30FAMILY"/>
</dbReference>
<feature type="binding site" evidence="3">
    <location>
        <position position="128"/>
    </location>
    <ligand>
        <name>substrate</name>
    </ligand>
</feature>
<dbReference type="InterPro" id="IPR011042">
    <property type="entry name" value="6-blade_b-propeller_TolB-like"/>
</dbReference>
<sequence length="313" mass="32447">MTYAYEVAVRAEAALGEGPTWDADAQRLIWIDILGSRVHTYDPVSGRRTVMATEQHVGAAKPRANGGLIVNLRDGVGLYGPGGGPSGVSGASGAVGDLDGGGDSDGSSDSDGSGGFRWLHREVVPGRRANDAAVAPDGALWAGTMRYDEAPGGGTLSRVAPDGTVETVLDDVAVSNGTGWSPDGRLMYYIDSPTRRIDVFDFDGQRATGRRELAVVEEGDGFPDGLTVDADGCVWVALWDGGAVRRYTPDGKLDRVVELPVPRPTACTFGGADLTDLYITTARTGLEAPHPLAGSVLVVPGAGKGLLQPPFAG</sequence>
<evidence type="ECO:0000259" key="5">
    <source>
        <dbReference type="Pfam" id="PF08450"/>
    </source>
</evidence>
<dbReference type="AlphaFoldDB" id="A0A7T7REC9"/>
<proteinExistence type="inferred from homology"/>
<evidence type="ECO:0000313" key="7">
    <source>
        <dbReference type="Proteomes" id="UP000595636"/>
    </source>
</evidence>
<evidence type="ECO:0000256" key="2">
    <source>
        <dbReference type="PIRSR" id="PIRSR605511-1"/>
    </source>
</evidence>
<feature type="region of interest" description="Disordered" evidence="4">
    <location>
        <begin position="81"/>
        <end position="117"/>
    </location>
</feature>
<feature type="compositionally biased region" description="Low complexity" evidence="4">
    <location>
        <begin position="88"/>
        <end position="97"/>
    </location>
</feature>
<keyword evidence="3" id="KW-0479">Metal-binding</keyword>
<comment type="cofactor">
    <cofactor evidence="3">
        <name>Zn(2+)</name>
        <dbReference type="ChEBI" id="CHEBI:29105"/>
    </cofactor>
    <text evidence="3">Binds 1 divalent metal cation per subunit.</text>
</comment>
<dbReference type="RefSeq" id="WP_200398346.1">
    <property type="nucleotide sequence ID" value="NZ_CP066831.1"/>
</dbReference>
<keyword evidence="3" id="KW-0862">Zinc</keyword>
<evidence type="ECO:0000256" key="4">
    <source>
        <dbReference type="SAM" id="MobiDB-lite"/>
    </source>
</evidence>
<name>A0A7T7REC9_9ACTN</name>
<dbReference type="PANTHER" id="PTHR10907:SF47">
    <property type="entry name" value="REGUCALCIN"/>
    <property type="match status" value="1"/>
</dbReference>
<dbReference type="PANTHER" id="PTHR10907">
    <property type="entry name" value="REGUCALCIN"/>
    <property type="match status" value="1"/>
</dbReference>
<dbReference type="GO" id="GO:0004341">
    <property type="term" value="F:gluconolactonase activity"/>
    <property type="evidence" value="ECO:0007669"/>
    <property type="project" value="TreeGrafter"/>
</dbReference>
<keyword evidence="7" id="KW-1185">Reference proteome</keyword>
<feature type="binding site" evidence="3">
    <location>
        <position position="148"/>
    </location>
    <ligand>
        <name>substrate</name>
    </ligand>
</feature>
<dbReference type="SUPFAM" id="SSF63829">
    <property type="entry name" value="Calcium-dependent phosphotriesterase"/>
    <property type="match status" value="1"/>
</dbReference>
<dbReference type="GO" id="GO:0005509">
    <property type="term" value="F:calcium ion binding"/>
    <property type="evidence" value="ECO:0007669"/>
    <property type="project" value="TreeGrafter"/>
</dbReference>
<accession>A0A7T7REC9</accession>
<dbReference type="InterPro" id="IPR005511">
    <property type="entry name" value="SMP-30"/>
</dbReference>
<dbReference type="EMBL" id="CP066831">
    <property type="protein sequence ID" value="QQM43530.1"/>
    <property type="molecule type" value="Genomic_DNA"/>
</dbReference>
<comment type="similarity">
    <text evidence="1">Belongs to the SMP-30/CGR1 family.</text>
</comment>
<dbReference type="KEGG" id="slf:JEQ17_31850"/>
<organism evidence="6 7">
    <name type="scientific">Streptomyces liliifuscus</name>
    <dbReference type="NCBI Taxonomy" id="2797636"/>
    <lineage>
        <taxon>Bacteria</taxon>
        <taxon>Bacillati</taxon>
        <taxon>Actinomycetota</taxon>
        <taxon>Actinomycetes</taxon>
        <taxon>Kitasatosporales</taxon>
        <taxon>Streptomycetaceae</taxon>
        <taxon>Streptomyces</taxon>
    </lineage>
</organism>
<dbReference type="Proteomes" id="UP000595636">
    <property type="component" value="Chromosome"/>
</dbReference>
<feature type="binding site" evidence="3">
    <location>
        <position position="176"/>
    </location>
    <ligand>
        <name>a divalent metal cation</name>
        <dbReference type="ChEBI" id="CHEBI:60240"/>
    </ligand>
</feature>
<feature type="binding site" evidence="3">
    <location>
        <position position="224"/>
    </location>
    <ligand>
        <name>a divalent metal cation</name>
        <dbReference type="ChEBI" id="CHEBI:60240"/>
    </ligand>
</feature>
<feature type="binding site" evidence="3">
    <location>
        <position position="130"/>
    </location>
    <ligand>
        <name>substrate</name>
    </ligand>
</feature>
<dbReference type="Pfam" id="PF08450">
    <property type="entry name" value="SGL"/>
    <property type="match status" value="1"/>
</dbReference>
<dbReference type="InterPro" id="IPR013658">
    <property type="entry name" value="SGL"/>
</dbReference>
<reference evidence="6 7" key="1">
    <citation type="submission" date="2020-12" db="EMBL/GenBank/DDBJ databases">
        <title>A novel species.</title>
        <authorList>
            <person name="Li K."/>
        </authorList>
    </citation>
    <scope>NUCLEOTIDE SEQUENCE [LARGE SCALE GENOMIC DNA]</scope>
    <source>
        <strain evidence="6 7">ZYC-3</strain>
    </source>
</reference>
<feature type="domain" description="SMP-30/Gluconolactonase/LRE-like region" evidence="5">
    <location>
        <begin position="15"/>
        <end position="283"/>
    </location>
</feature>
<dbReference type="Gene3D" id="2.120.10.30">
    <property type="entry name" value="TolB, C-terminal domain"/>
    <property type="match status" value="1"/>
</dbReference>
<protein>
    <submittedName>
        <fullName evidence="6">SMP-30/gluconolactonase/LRE family protein</fullName>
    </submittedName>
</protein>